<feature type="compositionally biased region" description="Polar residues" evidence="1">
    <location>
        <begin position="55"/>
        <end position="68"/>
    </location>
</feature>
<feature type="region of interest" description="Disordered" evidence="1">
    <location>
        <begin position="1"/>
        <end position="87"/>
    </location>
</feature>
<protein>
    <submittedName>
        <fullName evidence="3">Uncharacterized protein</fullName>
    </submittedName>
</protein>
<evidence type="ECO:0000313" key="3">
    <source>
        <dbReference type="WBParaSite" id="Pan_g10242.t1"/>
    </source>
</evidence>
<dbReference type="WBParaSite" id="Pan_g10242.t1">
    <property type="protein sequence ID" value="Pan_g10242.t1"/>
    <property type="gene ID" value="Pan_g10242"/>
</dbReference>
<keyword evidence="2" id="KW-1185">Reference proteome</keyword>
<accession>A0A7E4ULM4</accession>
<dbReference type="AlphaFoldDB" id="A0A7E4ULM4"/>
<evidence type="ECO:0000313" key="2">
    <source>
        <dbReference type="Proteomes" id="UP000492821"/>
    </source>
</evidence>
<reference evidence="2" key="1">
    <citation type="journal article" date="2013" name="Genetics">
        <title>The draft genome and transcriptome of Panagrellus redivivus are shaped by the harsh demands of a free-living lifestyle.</title>
        <authorList>
            <person name="Srinivasan J."/>
            <person name="Dillman A.R."/>
            <person name="Macchietto M.G."/>
            <person name="Heikkinen L."/>
            <person name="Lakso M."/>
            <person name="Fracchia K.M."/>
            <person name="Antoshechkin I."/>
            <person name="Mortazavi A."/>
            <person name="Wong G."/>
            <person name="Sternberg P.W."/>
        </authorList>
    </citation>
    <scope>NUCLEOTIDE SEQUENCE [LARGE SCALE GENOMIC DNA]</scope>
    <source>
        <strain evidence="2">MT8872</strain>
    </source>
</reference>
<dbReference type="Proteomes" id="UP000492821">
    <property type="component" value="Unassembled WGS sequence"/>
</dbReference>
<name>A0A7E4ULM4_PANRE</name>
<proteinExistence type="predicted"/>
<evidence type="ECO:0000256" key="1">
    <source>
        <dbReference type="SAM" id="MobiDB-lite"/>
    </source>
</evidence>
<feature type="compositionally biased region" description="Basic and acidic residues" evidence="1">
    <location>
        <begin position="23"/>
        <end position="34"/>
    </location>
</feature>
<reference evidence="3" key="2">
    <citation type="submission" date="2020-10" db="UniProtKB">
        <authorList>
            <consortium name="WormBaseParasite"/>
        </authorList>
    </citation>
    <scope>IDENTIFICATION</scope>
</reference>
<organism evidence="2 3">
    <name type="scientific">Panagrellus redivivus</name>
    <name type="common">Microworm</name>
    <dbReference type="NCBI Taxonomy" id="6233"/>
    <lineage>
        <taxon>Eukaryota</taxon>
        <taxon>Metazoa</taxon>
        <taxon>Ecdysozoa</taxon>
        <taxon>Nematoda</taxon>
        <taxon>Chromadorea</taxon>
        <taxon>Rhabditida</taxon>
        <taxon>Tylenchina</taxon>
        <taxon>Panagrolaimomorpha</taxon>
        <taxon>Panagrolaimoidea</taxon>
        <taxon>Panagrolaimidae</taxon>
        <taxon>Panagrellus</taxon>
    </lineage>
</organism>
<sequence length="146" mass="16482">MASSIDPGIPLESPTKVVPRPFMRSDKETAEKRGSRVSFAKRNSTLSLKHRPASMSESMWRGNNSEVNTEIPDHLKPKRTNTQPTQPGLRALLYGLTQQTEREEAALRKLHTRQKRANNSKCTWCPAAMELLAGWVVDRSCQRVVL</sequence>